<feature type="region of interest" description="Disordered" evidence="1">
    <location>
        <begin position="27"/>
        <end position="78"/>
    </location>
</feature>
<evidence type="ECO:0000256" key="2">
    <source>
        <dbReference type="SAM" id="SignalP"/>
    </source>
</evidence>
<proteinExistence type="predicted"/>
<evidence type="ECO:0008006" key="5">
    <source>
        <dbReference type="Google" id="ProtNLM"/>
    </source>
</evidence>
<keyword evidence="4" id="KW-1185">Reference proteome</keyword>
<organism evidence="3 4">
    <name type="scientific">Sphingobium soli</name>
    <dbReference type="NCBI Taxonomy" id="1591116"/>
    <lineage>
        <taxon>Bacteria</taxon>
        <taxon>Pseudomonadati</taxon>
        <taxon>Pseudomonadota</taxon>
        <taxon>Alphaproteobacteria</taxon>
        <taxon>Sphingomonadales</taxon>
        <taxon>Sphingomonadaceae</taxon>
        <taxon>Sphingobium</taxon>
    </lineage>
</organism>
<evidence type="ECO:0000313" key="4">
    <source>
        <dbReference type="Proteomes" id="UP001198830"/>
    </source>
</evidence>
<evidence type="ECO:0000256" key="1">
    <source>
        <dbReference type="SAM" id="MobiDB-lite"/>
    </source>
</evidence>
<dbReference type="EMBL" id="JAJGNP010000023">
    <property type="protein sequence ID" value="MCC4234610.1"/>
    <property type="molecule type" value="Genomic_DNA"/>
</dbReference>
<feature type="chain" id="PRO_5045370617" description="DUF2511 domain-containing protein" evidence="2">
    <location>
        <begin position="28"/>
        <end position="195"/>
    </location>
</feature>
<comment type="caution">
    <text evidence="3">The sequence shown here is derived from an EMBL/GenBank/DDBJ whole genome shotgun (WGS) entry which is preliminary data.</text>
</comment>
<keyword evidence="2" id="KW-0732">Signal</keyword>
<feature type="compositionally biased region" description="Pro residues" evidence="1">
    <location>
        <begin position="39"/>
        <end position="53"/>
    </location>
</feature>
<feature type="compositionally biased region" description="Low complexity" evidence="1">
    <location>
        <begin position="28"/>
        <end position="38"/>
    </location>
</feature>
<evidence type="ECO:0000313" key="3">
    <source>
        <dbReference type="EMBL" id="MCC4234610.1"/>
    </source>
</evidence>
<dbReference type="PROSITE" id="PS51257">
    <property type="entry name" value="PROKAR_LIPOPROTEIN"/>
    <property type="match status" value="1"/>
</dbReference>
<feature type="signal peptide" evidence="2">
    <location>
        <begin position="1"/>
        <end position="27"/>
    </location>
</feature>
<protein>
    <recommendedName>
        <fullName evidence="5">DUF2511 domain-containing protein</fullName>
    </recommendedName>
</protein>
<feature type="compositionally biased region" description="Low complexity" evidence="1">
    <location>
        <begin position="54"/>
        <end position="69"/>
    </location>
</feature>
<name>A0ABS8H7U1_9SPHN</name>
<sequence>MRFSSTFATASSLLVLLASCVGPPASAPAPTRAARARPVPAPRPTPTPSPTPTPASAAASATPVASSTAWADRPLTPGNWSYRAEQGGSIARFGPPAQPLLTLRCDLASRRIILTRYGAGQGAIVIRTSYGAVSWPATAQGGAQPALVAARAASDGVLDQMAYSRGKIGVDASGIAPLVVPVWAEIARVVEDCRA</sequence>
<reference evidence="3 4" key="1">
    <citation type="submission" date="2021-10" db="EMBL/GenBank/DDBJ databases">
        <title>The diversity and Nitrogen Metabolism of Culturable Nitrate-Utilizing Bacteria Within the Oxygen Minimum Zone of the Changjiang (Yangtze River)Estuary.</title>
        <authorList>
            <person name="Zhang D."/>
            <person name="Zheng J."/>
            <person name="Liu S."/>
            <person name="He W."/>
        </authorList>
    </citation>
    <scope>NUCLEOTIDE SEQUENCE [LARGE SCALE GENOMIC DNA]</scope>
    <source>
        <strain evidence="3 4">FXH275-2</strain>
    </source>
</reference>
<dbReference type="Proteomes" id="UP001198830">
    <property type="component" value="Unassembled WGS sequence"/>
</dbReference>
<accession>A0ABS8H7U1</accession>
<gene>
    <name evidence="3" type="ORF">LL253_18215</name>
</gene>